<gene>
    <name evidence="2" type="ORF">CLV98_107156</name>
</gene>
<evidence type="ECO:0000313" key="3">
    <source>
        <dbReference type="Proteomes" id="UP000245880"/>
    </source>
</evidence>
<comment type="caution">
    <text evidence="2">The sequence shown here is derived from an EMBL/GenBank/DDBJ whole genome shotgun (WGS) entry which is preliminary data.</text>
</comment>
<dbReference type="Gene3D" id="3.90.1150.200">
    <property type="match status" value="1"/>
</dbReference>
<dbReference type="Proteomes" id="UP000245880">
    <property type="component" value="Unassembled WGS sequence"/>
</dbReference>
<reference evidence="2 3" key="1">
    <citation type="submission" date="2018-03" db="EMBL/GenBank/DDBJ databases">
        <title>Genomic Encyclopedia of Archaeal and Bacterial Type Strains, Phase II (KMG-II): from individual species to whole genera.</title>
        <authorList>
            <person name="Goeker M."/>
        </authorList>
    </citation>
    <scope>NUCLEOTIDE SEQUENCE [LARGE SCALE GENOMIC DNA]</scope>
    <source>
        <strain evidence="2 3">DSM 100346</strain>
    </source>
</reference>
<evidence type="ECO:0000313" key="2">
    <source>
        <dbReference type="EMBL" id="PWJ57448.1"/>
    </source>
</evidence>
<dbReference type="EMBL" id="QGDT01000007">
    <property type="protein sequence ID" value="PWJ57448.1"/>
    <property type="molecule type" value="Genomic_DNA"/>
</dbReference>
<name>A0A316AJF2_9BACT</name>
<feature type="domain" description="YdhG-like" evidence="1">
    <location>
        <begin position="18"/>
        <end position="110"/>
    </location>
</feature>
<accession>A0A316AJF2</accession>
<dbReference type="OrthoDB" id="670608at2"/>
<evidence type="ECO:0000259" key="1">
    <source>
        <dbReference type="Pfam" id="PF08818"/>
    </source>
</evidence>
<dbReference type="RefSeq" id="WP_158281265.1">
    <property type="nucleotide sequence ID" value="NZ_QGDT01000007.1"/>
</dbReference>
<sequence>MNLVDTFFYKHQEPALSTMLALRELIQKQDPEVTEVLRYGMPFYLIRGRRFCYIWLDKRSGDPYIGFVDGDKLDDPALIKGERKKMKIFEVNASADLPVGQIQRLLQQALNLH</sequence>
<proteinExistence type="predicted"/>
<dbReference type="InterPro" id="IPR014922">
    <property type="entry name" value="YdhG-like"/>
</dbReference>
<dbReference type="Pfam" id="PF08818">
    <property type="entry name" value="DUF1801"/>
    <property type="match status" value="1"/>
</dbReference>
<organism evidence="2 3">
    <name type="scientific">Dyadobacter jejuensis</name>
    <dbReference type="NCBI Taxonomy" id="1082580"/>
    <lineage>
        <taxon>Bacteria</taxon>
        <taxon>Pseudomonadati</taxon>
        <taxon>Bacteroidota</taxon>
        <taxon>Cytophagia</taxon>
        <taxon>Cytophagales</taxon>
        <taxon>Spirosomataceae</taxon>
        <taxon>Dyadobacter</taxon>
    </lineage>
</organism>
<dbReference type="SUPFAM" id="SSF159888">
    <property type="entry name" value="YdhG-like"/>
    <property type="match status" value="1"/>
</dbReference>
<keyword evidence="3" id="KW-1185">Reference proteome</keyword>
<dbReference type="AlphaFoldDB" id="A0A316AJF2"/>
<protein>
    <submittedName>
        <fullName evidence="2">Uncharacterized protein DUF1801</fullName>
    </submittedName>
</protein>